<protein>
    <submittedName>
        <fullName evidence="1">Uncharacterized protein</fullName>
    </submittedName>
</protein>
<keyword evidence="2" id="KW-1185">Reference proteome</keyword>
<sequence>MRLGYADFVTALITVRIVALPVGKGNWDFLQITFLYFEGAAFLKYEAAVGVRLRKCDWLVVVNRLKNNDDNRFQLEISLRNRFLNTDTMVLN</sequence>
<name>A0ABV0EYD2_9ENTE</name>
<evidence type="ECO:0000313" key="1">
    <source>
        <dbReference type="EMBL" id="MEO1780815.1"/>
    </source>
</evidence>
<proteinExistence type="predicted"/>
<gene>
    <name evidence="1" type="ORF">BAU18_000366</name>
</gene>
<reference evidence="2" key="1">
    <citation type="submission" date="2016-06" db="EMBL/GenBank/DDBJ databases">
        <title>Four novel species of enterococci isolated from chicken manure.</title>
        <authorList>
            <person name="Van Tyne D."/>
        </authorList>
    </citation>
    <scope>NUCLEOTIDE SEQUENCE [LARGE SCALE GENOMIC DNA]</scope>
    <source>
        <strain evidence="2">JM9A</strain>
    </source>
</reference>
<evidence type="ECO:0000313" key="2">
    <source>
        <dbReference type="Proteomes" id="UP001429357"/>
    </source>
</evidence>
<comment type="caution">
    <text evidence="1">The sequence shown here is derived from an EMBL/GenBank/DDBJ whole genome shotgun (WGS) entry which is preliminary data.</text>
</comment>
<accession>A0ABV0EYD2</accession>
<organism evidence="1 2">
    <name type="scientific">Enterococcus diestrammenae</name>
    <dbReference type="NCBI Taxonomy" id="1155073"/>
    <lineage>
        <taxon>Bacteria</taxon>
        <taxon>Bacillati</taxon>
        <taxon>Bacillota</taxon>
        <taxon>Bacilli</taxon>
        <taxon>Lactobacillales</taxon>
        <taxon>Enterococcaceae</taxon>
        <taxon>Enterococcus</taxon>
    </lineage>
</organism>
<dbReference type="EMBL" id="MAEI02000001">
    <property type="protein sequence ID" value="MEO1780815.1"/>
    <property type="molecule type" value="Genomic_DNA"/>
</dbReference>
<dbReference type="Proteomes" id="UP001429357">
    <property type="component" value="Unassembled WGS sequence"/>
</dbReference>
<reference evidence="1 2" key="2">
    <citation type="submission" date="2024-02" db="EMBL/GenBank/DDBJ databases">
        <title>The Genome Sequence of Enterococcus diestrammenae JM9A.</title>
        <authorList>
            <person name="Earl A."/>
            <person name="Manson A."/>
            <person name="Gilmore M."/>
            <person name="Sanders J."/>
            <person name="Shea T."/>
            <person name="Howe W."/>
            <person name="Livny J."/>
            <person name="Cuomo C."/>
            <person name="Neafsey D."/>
            <person name="Birren B."/>
        </authorList>
    </citation>
    <scope>NUCLEOTIDE SEQUENCE [LARGE SCALE GENOMIC DNA]</scope>
    <source>
        <strain evidence="1 2">JM9A</strain>
    </source>
</reference>